<sequence>MSYSQDQYQYAAVPRPEQQHSYSNNSSTFTQKPEGPSQTLVAAQEHASRKRVVRSTCLIATAILICLIGMIFAFLSFICVFHQCQVSSSSIVSTAPLGRVLTISQITSHVAPLSLPIIMGLFSYLLSVKWLKSSVNGGPDRPSPTQLGLLMSMCNGAGISSLFSTVKYMVKGPKSGQKVTRPPILLQSTVILGSLLAVTYLTAAADSWLHATSTSVVISSSSSFSSPTPPTFGREIDDDQCQKASASGGQQAASCGLLNNGARGTTDGLGEGIRVVSNSSTIHRIVLADDQTAIVVPLSVPPNITYSAKTLGVKSQCRTITKQCMQPMTLPDGTLDYGPDAGLYLNCSKGGISYVNGTKLSPLCPFDSQGVCTFGWEVPSNPIIAGEVVTSTAYVGLGYNYSTFIPNTGWFLHGESGGWNVVYCNITALDVTYNYQSSRYIVQSSTPASVAVTRAIASAAFLDEYTSAVSNAVNGAGLQQGTTYEEAYSLELSRRVIGPSAFIYKPTNVLEIHSQHGVTGSRLELAPLIIFIGTLLVFACQILYIALRIVIATWGVPYVQIASLHLSDPLTTLQRLYGHPDPMLTWETDSDKKFGSETEGDRLRVGPVYLSNDARLGSAFMVTTG</sequence>
<organism evidence="3 4">
    <name type="scientific">Galerina marginata (strain CBS 339.88)</name>
    <dbReference type="NCBI Taxonomy" id="685588"/>
    <lineage>
        <taxon>Eukaryota</taxon>
        <taxon>Fungi</taxon>
        <taxon>Dikarya</taxon>
        <taxon>Basidiomycota</taxon>
        <taxon>Agaricomycotina</taxon>
        <taxon>Agaricomycetes</taxon>
        <taxon>Agaricomycetidae</taxon>
        <taxon>Agaricales</taxon>
        <taxon>Agaricineae</taxon>
        <taxon>Strophariaceae</taxon>
        <taxon>Galerina</taxon>
    </lineage>
</organism>
<dbReference type="OrthoDB" id="3344043at2759"/>
<feature type="transmembrane region" description="Helical" evidence="2">
    <location>
        <begin position="58"/>
        <end position="83"/>
    </location>
</feature>
<keyword evidence="2" id="KW-0812">Transmembrane</keyword>
<feature type="region of interest" description="Disordered" evidence="1">
    <location>
        <begin position="10"/>
        <end position="35"/>
    </location>
</feature>
<keyword evidence="2" id="KW-0472">Membrane</keyword>
<dbReference type="EMBL" id="KL142416">
    <property type="protein sequence ID" value="KDR67245.1"/>
    <property type="molecule type" value="Genomic_DNA"/>
</dbReference>
<feature type="transmembrane region" description="Helical" evidence="2">
    <location>
        <begin position="184"/>
        <end position="203"/>
    </location>
</feature>
<keyword evidence="4" id="KW-1185">Reference proteome</keyword>
<proteinExistence type="predicted"/>
<evidence type="ECO:0000256" key="1">
    <source>
        <dbReference type="SAM" id="MobiDB-lite"/>
    </source>
</evidence>
<feature type="transmembrane region" description="Helical" evidence="2">
    <location>
        <begin position="525"/>
        <end position="547"/>
    </location>
</feature>
<reference evidence="4" key="1">
    <citation type="journal article" date="2014" name="Proc. Natl. Acad. Sci. U.S.A.">
        <title>Extensive sampling of basidiomycete genomes demonstrates inadequacy of the white-rot/brown-rot paradigm for wood decay fungi.</title>
        <authorList>
            <person name="Riley R."/>
            <person name="Salamov A.A."/>
            <person name="Brown D.W."/>
            <person name="Nagy L.G."/>
            <person name="Floudas D."/>
            <person name="Held B.W."/>
            <person name="Levasseur A."/>
            <person name="Lombard V."/>
            <person name="Morin E."/>
            <person name="Otillar R."/>
            <person name="Lindquist E.A."/>
            <person name="Sun H."/>
            <person name="LaButti K.M."/>
            <person name="Schmutz J."/>
            <person name="Jabbour D."/>
            <person name="Luo H."/>
            <person name="Baker S.E."/>
            <person name="Pisabarro A.G."/>
            <person name="Walton J.D."/>
            <person name="Blanchette R.A."/>
            <person name="Henrissat B."/>
            <person name="Martin F."/>
            <person name="Cullen D."/>
            <person name="Hibbett D.S."/>
            <person name="Grigoriev I.V."/>
        </authorList>
    </citation>
    <scope>NUCLEOTIDE SEQUENCE [LARGE SCALE GENOMIC DNA]</scope>
    <source>
        <strain evidence="4">CBS 339.88</strain>
    </source>
</reference>
<evidence type="ECO:0000313" key="3">
    <source>
        <dbReference type="EMBL" id="KDR67245.1"/>
    </source>
</evidence>
<evidence type="ECO:0000313" key="4">
    <source>
        <dbReference type="Proteomes" id="UP000027222"/>
    </source>
</evidence>
<protein>
    <submittedName>
        <fullName evidence="3">Uncharacterized protein</fullName>
    </submittedName>
</protein>
<feature type="compositionally biased region" description="Polar residues" evidence="1">
    <location>
        <begin position="19"/>
        <end position="35"/>
    </location>
</feature>
<name>A0A067S8P8_GALM3</name>
<keyword evidence="2" id="KW-1133">Transmembrane helix</keyword>
<dbReference type="Proteomes" id="UP000027222">
    <property type="component" value="Unassembled WGS sequence"/>
</dbReference>
<feature type="transmembrane region" description="Helical" evidence="2">
    <location>
        <begin position="103"/>
        <end position="126"/>
    </location>
</feature>
<accession>A0A067S8P8</accession>
<dbReference type="AlphaFoldDB" id="A0A067S8P8"/>
<feature type="transmembrane region" description="Helical" evidence="2">
    <location>
        <begin position="147"/>
        <end position="164"/>
    </location>
</feature>
<dbReference type="STRING" id="685588.A0A067S8P8"/>
<dbReference type="HOGENOM" id="CLU_449126_0_0_1"/>
<gene>
    <name evidence="3" type="ORF">GALMADRAFT_283600</name>
</gene>
<evidence type="ECO:0000256" key="2">
    <source>
        <dbReference type="SAM" id="Phobius"/>
    </source>
</evidence>